<dbReference type="AlphaFoldDB" id="A0A852ZXH6"/>
<accession>A0A852ZXH6</accession>
<keyword evidence="3" id="KW-0489">Methyltransferase</keyword>
<dbReference type="InterPro" id="IPR029063">
    <property type="entry name" value="SAM-dependent_MTases_sf"/>
</dbReference>
<reference evidence="3 4" key="1">
    <citation type="submission" date="2020-07" db="EMBL/GenBank/DDBJ databases">
        <title>Sequencing the genomes of 1000 actinobacteria strains.</title>
        <authorList>
            <person name="Klenk H.-P."/>
        </authorList>
    </citation>
    <scope>NUCLEOTIDE SEQUENCE [LARGE SCALE GENOMIC DNA]</scope>
    <source>
        <strain evidence="3 4">DSM 42178</strain>
    </source>
</reference>
<feature type="domain" description="Methyltransferase" evidence="2">
    <location>
        <begin position="104"/>
        <end position="196"/>
    </location>
</feature>
<evidence type="ECO:0000313" key="4">
    <source>
        <dbReference type="Proteomes" id="UP000567795"/>
    </source>
</evidence>
<dbReference type="Gene3D" id="3.40.50.150">
    <property type="entry name" value="Vaccinia Virus protein VP39"/>
    <property type="match status" value="1"/>
</dbReference>
<feature type="compositionally biased region" description="Low complexity" evidence="1">
    <location>
        <begin position="1"/>
        <end position="14"/>
    </location>
</feature>
<keyword evidence="3" id="KW-0808">Transferase</keyword>
<dbReference type="EMBL" id="JACBZD010000001">
    <property type="protein sequence ID" value="NYI06725.1"/>
    <property type="molecule type" value="Genomic_DNA"/>
</dbReference>
<dbReference type="Pfam" id="PF13649">
    <property type="entry name" value="Methyltransf_25"/>
    <property type="match status" value="1"/>
</dbReference>
<dbReference type="RefSeq" id="WP_179815264.1">
    <property type="nucleotide sequence ID" value="NZ_JACBZD010000001.1"/>
</dbReference>
<comment type="caution">
    <text evidence="3">The sequence shown here is derived from an EMBL/GenBank/DDBJ whole genome shotgun (WGS) entry which is preliminary data.</text>
</comment>
<evidence type="ECO:0000313" key="3">
    <source>
        <dbReference type="EMBL" id="NYI06725.1"/>
    </source>
</evidence>
<name>A0A852ZXH6_9ACTN</name>
<dbReference type="Proteomes" id="UP000567795">
    <property type="component" value="Unassembled WGS sequence"/>
</dbReference>
<proteinExistence type="predicted"/>
<gene>
    <name evidence="3" type="ORF">FHU37_003668</name>
</gene>
<dbReference type="InterPro" id="IPR041698">
    <property type="entry name" value="Methyltransf_25"/>
</dbReference>
<organism evidence="3 4">
    <name type="scientific">Allostreptomyces psammosilenae</name>
    <dbReference type="NCBI Taxonomy" id="1892865"/>
    <lineage>
        <taxon>Bacteria</taxon>
        <taxon>Bacillati</taxon>
        <taxon>Actinomycetota</taxon>
        <taxon>Actinomycetes</taxon>
        <taxon>Kitasatosporales</taxon>
        <taxon>Streptomycetaceae</taxon>
        <taxon>Allostreptomyces</taxon>
    </lineage>
</organism>
<dbReference type="GO" id="GO:0008168">
    <property type="term" value="F:methyltransferase activity"/>
    <property type="evidence" value="ECO:0007669"/>
    <property type="project" value="UniProtKB-KW"/>
</dbReference>
<evidence type="ECO:0000256" key="1">
    <source>
        <dbReference type="SAM" id="MobiDB-lite"/>
    </source>
</evidence>
<keyword evidence="4" id="KW-1185">Reference proteome</keyword>
<sequence length="308" mass="34031">MEPIQPIEPTEAPEPTQPTPPQQTPTAPPEPAENHWIQQPATTTEEIRLRHEANRVAWNEAASAYSTELEQTIAELRAGTSHLHPLERAALGDLRPWCTRAVHLQCASGADTISLLLEGATEVVGVDISDAHIANARRTAEALDAPATFLRCDVLDTPHDLDGTADLVYTGRGALCWIHDLDGWAAVVARLLAPGGVLSILEDHPAKFLFRTDSDRLDPSGQDYFQHAEANRGWGEQYIGGDGVTRQAVKHERIWPLSAVVQALIDQGLVIRRLEEHPVDYWQAFPHLPEDLRRTLPMTFLLLAAKPR</sequence>
<feature type="region of interest" description="Disordered" evidence="1">
    <location>
        <begin position="1"/>
        <end position="34"/>
    </location>
</feature>
<dbReference type="SUPFAM" id="SSF53335">
    <property type="entry name" value="S-adenosyl-L-methionine-dependent methyltransferases"/>
    <property type="match status" value="1"/>
</dbReference>
<dbReference type="CDD" id="cd02440">
    <property type="entry name" value="AdoMet_MTases"/>
    <property type="match status" value="1"/>
</dbReference>
<protein>
    <submittedName>
        <fullName evidence="3">SAM-dependent methyltransferase</fullName>
    </submittedName>
</protein>
<dbReference type="GO" id="GO:0032259">
    <property type="term" value="P:methylation"/>
    <property type="evidence" value="ECO:0007669"/>
    <property type="project" value="UniProtKB-KW"/>
</dbReference>
<evidence type="ECO:0000259" key="2">
    <source>
        <dbReference type="Pfam" id="PF13649"/>
    </source>
</evidence>
<feature type="compositionally biased region" description="Pro residues" evidence="1">
    <location>
        <begin position="15"/>
        <end position="31"/>
    </location>
</feature>